<comment type="caution">
    <text evidence="1">The sequence shown here is derived from an EMBL/GenBank/DDBJ whole genome shotgun (WGS) entry which is preliminary data.</text>
</comment>
<sequence length="139" mass="15905">MIIVANDLTQLTATDCFDYFVNHFETLYKNESKYRNLAVLDPDITNIELYESLKEHFLMDVLNNPEFKDHQVAFERGSDGGDNFIVAAFTDPVDESVVNVEINRNEASESVLNSFNKGIETLRSTFAPEVYEMKSENHV</sequence>
<evidence type="ECO:0000313" key="2">
    <source>
        <dbReference type="Proteomes" id="UP000051379"/>
    </source>
</evidence>
<keyword evidence="2" id="KW-1185">Reference proteome</keyword>
<name>A0ABR5P4H2_9LACO</name>
<organism evidence="1 2">
    <name type="scientific">Companilactobacillus futsaii JCM 17355</name>
    <dbReference type="NCBI Taxonomy" id="1423818"/>
    <lineage>
        <taxon>Bacteria</taxon>
        <taxon>Bacillati</taxon>
        <taxon>Bacillota</taxon>
        <taxon>Bacilli</taxon>
        <taxon>Lactobacillales</taxon>
        <taxon>Lactobacillaceae</taxon>
        <taxon>Companilactobacillus</taxon>
    </lineage>
</organism>
<dbReference type="EMBL" id="AZDO01000121">
    <property type="protein sequence ID" value="KRK91809.1"/>
    <property type="molecule type" value="Genomic_DNA"/>
</dbReference>
<evidence type="ECO:0000313" key="1">
    <source>
        <dbReference type="EMBL" id="KRK91809.1"/>
    </source>
</evidence>
<accession>A0ABR5P4H2</accession>
<proteinExistence type="predicted"/>
<reference evidence="1 2" key="1">
    <citation type="journal article" date="2015" name="Genome Announc.">
        <title>Expanding the biotechnology potential of lactobacilli through comparative genomics of 213 strains and associated genera.</title>
        <authorList>
            <person name="Sun Z."/>
            <person name="Harris H.M."/>
            <person name="McCann A."/>
            <person name="Guo C."/>
            <person name="Argimon S."/>
            <person name="Zhang W."/>
            <person name="Yang X."/>
            <person name="Jeffery I.B."/>
            <person name="Cooney J.C."/>
            <person name="Kagawa T.F."/>
            <person name="Liu W."/>
            <person name="Song Y."/>
            <person name="Salvetti E."/>
            <person name="Wrobel A."/>
            <person name="Rasinkangas P."/>
            <person name="Parkhill J."/>
            <person name="Rea M.C."/>
            <person name="O'Sullivan O."/>
            <person name="Ritari J."/>
            <person name="Douillard F.P."/>
            <person name="Paul Ross R."/>
            <person name="Yang R."/>
            <person name="Briner A.E."/>
            <person name="Felis G.E."/>
            <person name="de Vos W.M."/>
            <person name="Barrangou R."/>
            <person name="Klaenhammer T.R."/>
            <person name="Caufield P.W."/>
            <person name="Cui Y."/>
            <person name="Zhang H."/>
            <person name="O'Toole P.W."/>
        </authorList>
    </citation>
    <scope>NUCLEOTIDE SEQUENCE [LARGE SCALE GENOMIC DNA]</scope>
    <source>
        <strain evidence="1 2">JCM 17355</strain>
    </source>
</reference>
<dbReference type="Proteomes" id="UP000051379">
    <property type="component" value="Unassembled WGS sequence"/>
</dbReference>
<gene>
    <name evidence="1" type="ORF">FC88_GL001023</name>
</gene>
<protein>
    <submittedName>
        <fullName evidence="1">Uncharacterized protein</fullName>
    </submittedName>
</protein>